<gene>
    <name evidence="3" type="ORF">TVAG_299410</name>
</gene>
<feature type="compositionally biased region" description="Pro residues" evidence="2">
    <location>
        <begin position="290"/>
        <end position="303"/>
    </location>
</feature>
<feature type="compositionally biased region" description="Basic and acidic residues" evidence="2">
    <location>
        <begin position="383"/>
        <end position="392"/>
    </location>
</feature>
<dbReference type="OrthoDB" id="10596200at2759"/>
<feature type="coiled-coil region" evidence="1">
    <location>
        <begin position="54"/>
        <end position="81"/>
    </location>
</feature>
<evidence type="ECO:0000313" key="3">
    <source>
        <dbReference type="EMBL" id="EAY03278.1"/>
    </source>
</evidence>
<dbReference type="VEuPathDB" id="TrichDB:TVAG_299410"/>
<evidence type="ECO:0000313" key="4">
    <source>
        <dbReference type="Proteomes" id="UP000001542"/>
    </source>
</evidence>
<sequence length="434" mass="47207">MFPAIRLSSFEETTKPSMLDSGDINKCIANLGYFYSIGLFKQMSELQKLSATIFLELEKDFNKLNERMENVSQRINNFKRTAQSVIAQNQAMSPQQFAEKACVQNQMPNVKTATDADLSNADIFVKDLLAKTYPAPTLQPFASIIPNYAELDKQITDPKQFEQQYRQELFEKYKELTQISAKKKRQAVTVPENKDVDKSSTMLHAYTETIVPPPVILLIPPPPGQTSGWRDKALQDMQHASTSSGRGVNTTFVAPPPSMAPSVRPRVPNFNVQSPQLSSFQPPLNSLEPSPSPSFPPLPPPMKPQSFAAIPPPGALPPPPPPPPPPPKAPGGGSLPPPPPAASPGIAAPPPSTPAPTNQGPLPGAPRGHLDLIKAGGFKLKPVKKEDVKPVNEDVDPNSLSIGELLAKVAKVREDTKLSDDDENGDDEEDSEDW</sequence>
<dbReference type="SMR" id="A2EVR8"/>
<feature type="compositionally biased region" description="Polar residues" evidence="2">
    <location>
        <begin position="270"/>
        <end position="281"/>
    </location>
</feature>
<evidence type="ECO:0000256" key="1">
    <source>
        <dbReference type="SAM" id="Coils"/>
    </source>
</evidence>
<reference evidence="3" key="2">
    <citation type="journal article" date="2007" name="Science">
        <title>Draft genome sequence of the sexually transmitted pathogen Trichomonas vaginalis.</title>
        <authorList>
            <person name="Carlton J.M."/>
            <person name="Hirt R.P."/>
            <person name="Silva J.C."/>
            <person name="Delcher A.L."/>
            <person name="Schatz M."/>
            <person name="Zhao Q."/>
            <person name="Wortman J.R."/>
            <person name="Bidwell S.L."/>
            <person name="Alsmark U.C.M."/>
            <person name="Besteiro S."/>
            <person name="Sicheritz-Ponten T."/>
            <person name="Noel C.J."/>
            <person name="Dacks J.B."/>
            <person name="Foster P.G."/>
            <person name="Simillion C."/>
            <person name="Van de Peer Y."/>
            <person name="Miranda-Saavedra D."/>
            <person name="Barton G.J."/>
            <person name="Westrop G.D."/>
            <person name="Mueller S."/>
            <person name="Dessi D."/>
            <person name="Fiori P.L."/>
            <person name="Ren Q."/>
            <person name="Paulsen I."/>
            <person name="Zhang H."/>
            <person name="Bastida-Corcuera F.D."/>
            <person name="Simoes-Barbosa A."/>
            <person name="Brown M.T."/>
            <person name="Hayes R.D."/>
            <person name="Mukherjee M."/>
            <person name="Okumura C.Y."/>
            <person name="Schneider R."/>
            <person name="Smith A.J."/>
            <person name="Vanacova S."/>
            <person name="Villalvazo M."/>
            <person name="Haas B.J."/>
            <person name="Pertea M."/>
            <person name="Feldblyum T.V."/>
            <person name="Utterback T.R."/>
            <person name="Shu C.L."/>
            <person name="Osoegawa K."/>
            <person name="de Jong P.J."/>
            <person name="Hrdy I."/>
            <person name="Horvathova L."/>
            <person name="Zubacova Z."/>
            <person name="Dolezal P."/>
            <person name="Malik S.B."/>
            <person name="Logsdon J.M. Jr."/>
            <person name="Henze K."/>
            <person name="Gupta A."/>
            <person name="Wang C.C."/>
            <person name="Dunne R.L."/>
            <person name="Upcroft J.A."/>
            <person name="Upcroft P."/>
            <person name="White O."/>
            <person name="Salzberg S.L."/>
            <person name="Tang P."/>
            <person name="Chiu C.-H."/>
            <person name="Lee Y.-S."/>
            <person name="Embley T.M."/>
            <person name="Coombs G.H."/>
            <person name="Mottram J.C."/>
            <person name="Tachezy J."/>
            <person name="Fraser-Liggett C.M."/>
            <person name="Johnson P.J."/>
        </authorList>
    </citation>
    <scope>NUCLEOTIDE SEQUENCE [LARGE SCALE GENOMIC DNA]</scope>
    <source>
        <strain evidence="3">G3</strain>
    </source>
</reference>
<dbReference type="InParanoid" id="A2EVR8"/>
<evidence type="ECO:0000256" key="2">
    <source>
        <dbReference type="SAM" id="MobiDB-lite"/>
    </source>
</evidence>
<dbReference type="KEGG" id="tva:4761120"/>
<reference evidence="3" key="1">
    <citation type="submission" date="2006-10" db="EMBL/GenBank/DDBJ databases">
        <authorList>
            <person name="Amadeo P."/>
            <person name="Zhao Q."/>
            <person name="Wortman J."/>
            <person name="Fraser-Liggett C."/>
            <person name="Carlton J."/>
        </authorList>
    </citation>
    <scope>NUCLEOTIDE SEQUENCE</scope>
    <source>
        <strain evidence="3">G3</strain>
    </source>
</reference>
<dbReference type="EMBL" id="DS113510">
    <property type="protein sequence ID" value="EAY03278.1"/>
    <property type="molecule type" value="Genomic_DNA"/>
</dbReference>
<accession>A2EVR8</accession>
<dbReference type="STRING" id="5722.A2EVR8"/>
<dbReference type="OMA" id="AICQGFH"/>
<keyword evidence="4" id="KW-1185">Reference proteome</keyword>
<feature type="compositionally biased region" description="Acidic residues" evidence="2">
    <location>
        <begin position="420"/>
        <end position="434"/>
    </location>
</feature>
<name>A2EVR8_TRIV3</name>
<feature type="region of interest" description="Disordered" evidence="2">
    <location>
        <begin position="235"/>
        <end position="398"/>
    </location>
</feature>
<feature type="region of interest" description="Disordered" evidence="2">
    <location>
        <begin position="412"/>
        <end position="434"/>
    </location>
</feature>
<dbReference type="Gene3D" id="1.20.5.340">
    <property type="match status" value="1"/>
</dbReference>
<feature type="compositionally biased region" description="Polar residues" evidence="2">
    <location>
        <begin position="238"/>
        <end position="252"/>
    </location>
</feature>
<feature type="compositionally biased region" description="Pro residues" evidence="2">
    <location>
        <begin position="310"/>
        <end position="354"/>
    </location>
</feature>
<dbReference type="VEuPathDB" id="TrichDB:TVAGG3_0414210"/>
<keyword evidence="1" id="KW-0175">Coiled coil</keyword>
<dbReference type="RefSeq" id="XP_001315501.1">
    <property type="nucleotide sequence ID" value="XM_001315466.1"/>
</dbReference>
<organism evidence="3 4">
    <name type="scientific">Trichomonas vaginalis (strain ATCC PRA-98 / G3)</name>
    <dbReference type="NCBI Taxonomy" id="412133"/>
    <lineage>
        <taxon>Eukaryota</taxon>
        <taxon>Metamonada</taxon>
        <taxon>Parabasalia</taxon>
        <taxon>Trichomonadida</taxon>
        <taxon>Trichomonadidae</taxon>
        <taxon>Trichomonas</taxon>
    </lineage>
</organism>
<protein>
    <recommendedName>
        <fullName evidence="5">WH2 motif family protein</fullName>
    </recommendedName>
</protein>
<evidence type="ECO:0008006" key="5">
    <source>
        <dbReference type="Google" id="ProtNLM"/>
    </source>
</evidence>
<dbReference type="AlphaFoldDB" id="A2EVR8"/>
<dbReference type="Proteomes" id="UP000001542">
    <property type="component" value="Unassembled WGS sequence"/>
</dbReference>
<proteinExistence type="predicted"/>